<evidence type="ECO:0000313" key="5">
    <source>
        <dbReference type="EMBL" id="MCG7320859.1"/>
    </source>
</evidence>
<dbReference type="RefSeq" id="WP_239262163.1">
    <property type="nucleotide sequence ID" value="NZ_JAKRCV010000005.1"/>
</dbReference>
<keyword evidence="3" id="KW-0119">Carbohydrate metabolism</keyword>
<dbReference type="SUPFAM" id="SSF74650">
    <property type="entry name" value="Galactose mutarotase-like"/>
    <property type="match status" value="1"/>
</dbReference>
<dbReference type="PANTHER" id="PTHR10091">
    <property type="entry name" value="ALDOSE-1-EPIMERASE"/>
    <property type="match status" value="1"/>
</dbReference>
<gene>
    <name evidence="5" type="ORF">MHL29_02980</name>
</gene>
<dbReference type="EMBL" id="JAKRCV010000005">
    <property type="protein sequence ID" value="MCG7320859.1"/>
    <property type="molecule type" value="Genomic_DNA"/>
</dbReference>
<keyword evidence="6" id="KW-1185">Reference proteome</keyword>
<evidence type="ECO:0000313" key="6">
    <source>
        <dbReference type="Proteomes" id="UP001521931"/>
    </source>
</evidence>
<accession>A0ABS9PZB2</accession>
<feature type="compositionally biased region" description="Polar residues" evidence="4">
    <location>
        <begin position="328"/>
        <end position="340"/>
    </location>
</feature>
<dbReference type="Pfam" id="PF01263">
    <property type="entry name" value="Aldose_epim"/>
    <property type="match status" value="1"/>
</dbReference>
<name>A0ABS9PZB2_9MICO</name>
<sequence>MVKSWGRMAGGQEVYGCTIGTGRLQATVLTYGATLNRLVWRTAKGPLDVVLGLTSLEAILTHRQLFLGSVVGPFANRISGARMVIDGAPYALTANDGASCLHGGDAGTDIAVWQLADVAPDRVALQLTCPDGAGGFPGPLHLRAAYVLDDEELRLDLSATTDAPTVISLASHAYLNLAGRGTIDGHVLRVPARQLLAVDEHGIPTGVESVGDVALDLRAGVELGDLRRRDHRLVGMLGGLDLPFLPDGAGTRVLAELTLPSAGRSMHLRSDQDCLQVYTGNSLRSSAPGHAGMQYREADGLALEPQRWPDSPNQTWMPSPSLRPRETYATTTSWSFREER</sequence>
<feature type="region of interest" description="Disordered" evidence="4">
    <location>
        <begin position="304"/>
        <end position="340"/>
    </location>
</feature>
<proteinExistence type="inferred from homology"/>
<evidence type="ECO:0000256" key="1">
    <source>
        <dbReference type="ARBA" id="ARBA00006206"/>
    </source>
</evidence>
<dbReference type="CDD" id="cd09019">
    <property type="entry name" value="galactose_mutarotase_like"/>
    <property type="match status" value="1"/>
</dbReference>
<organism evidence="5 6">
    <name type="scientific">Arsenicicoccus bolidensis</name>
    <dbReference type="NCBI Taxonomy" id="229480"/>
    <lineage>
        <taxon>Bacteria</taxon>
        <taxon>Bacillati</taxon>
        <taxon>Actinomycetota</taxon>
        <taxon>Actinomycetes</taxon>
        <taxon>Micrococcales</taxon>
        <taxon>Intrasporangiaceae</taxon>
        <taxon>Arsenicicoccus</taxon>
    </lineage>
</organism>
<dbReference type="InterPro" id="IPR014718">
    <property type="entry name" value="GH-type_carb-bd"/>
</dbReference>
<dbReference type="InterPro" id="IPR011013">
    <property type="entry name" value="Gal_mutarotase_sf_dom"/>
</dbReference>
<evidence type="ECO:0000256" key="4">
    <source>
        <dbReference type="SAM" id="MobiDB-lite"/>
    </source>
</evidence>
<dbReference type="PANTHER" id="PTHR10091:SF0">
    <property type="entry name" value="GALACTOSE MUTAROTASE"/>
    <property type="match status" value="1"/>
</dbReference>
<dbReference type="Proteomes" id="UP001521931">
    <property type="component" value="Unassembled WGS sequence"/>
</dbReference>
<evidence type="ECO:0000256" key="3">
    <source>
        <dbReference type="ARBA" id="ARBA00023277"/>
    </source>
</evidence>
<reference evidence="5 6" key="1">
    <citation type="submission" date="2022-02" db="EMBL/GenBank/DDBJ databases">
        <title>Uncovering new skin microbiome diversity through culturing and metagenomics.</title>
        <authorList>
            <person name="Conlan S."/>
            <person name="Deming C."/>
            <person name="Nisc Comparative Sequencing Program N."/>
            <person name="Segre J.A."/>
        </authorList>
    </citation>
    <scope>NUCLEOTIDE SEQUENCE [LARGE SCALE GENOMIC DNA]</scope>
    <source>
        <strain evidence="5 6">ACRQZ</strain>
    </source>
</reference>
<dbReference type="InterPro" id="IPR047215">
    <property type="entry name" value="Galactose_mutarotase-like"/>
</dbReference>
<dbReference type="Gene3D" id="2.70.98.10">
    <property type="match status" value="1"/>
</dbReference>
<comment type="similarity">
    <text evidence="1">Belongs to the aldose epimerase family.</text>
</comment>
<keyword evidence="2" id="KW-0413">Isomerase</keyword>
<comment type="caution">
    <text evidence="5">The sequence shown here is derived from an EMBL/GenBank/DDBJ whole genome shotgun (WGS) entry which is preliminary data.</text>
</comment>
<evidence type="ECO:0000256" key="2">
    <source>
        <dbReference type="ARBA" id="ARBA00023235"/>
    </source>
</evidence>
<dbReference type="InterPro" id="IPR008183">
    <property type="entry name" value="Aldose_1/G6P_1-epimerase"/>
</dbReference>
<protein>
    <submittedName>
        <fullName evidence="5">Galactose mutarotase</fullName>
    </submittedName>
</protein>